<reference evidence="1" key="2">
    <citation type="submission" date="2025-09" db="UniProtKB">
        <authorList>
            <consortium name="EnsemblPlants"/>
        </authorList>
    </citation>
    <scope>IDENTIFICATION</scope>
</reference>
<organism evidence="1 2">
    <name type="scientific">Avena sativa</name>
    <name type="common">Oat</name>
    <dbReference type="NCBI Taxonomy" id="4498"/>
    <lineage>
        <taxon>Eukaryota</taxon>
        <taxon>Viridiplantae</taxon>
        <taxon>Streptophyta</taxon>
        <taxon>Embryophyta</taxon>
        <taxon>Tracheophyta</taxon>
        <taxon>Spermatophyta</taxon>
        <taxon>Magnoliopsida</taxon>
        <taxon>Liliopsida</taxon>
        <taxon>Poales</taxon>
        <taxon>Poaceae</taxon>
        <taxon>BOP clade</taxon>
        <taxon>Pooideae</taxon>
        <taxon>Poodae</taxon>
        <taxon>Poeae</taxon>
        <taxon>Poeae Chloroplast Group 1 (Aveneae type)</taxon>
        <taxon>Aveninae</taxon>
        <taxon>Avena</taxon>
    </lineage>
</organism>
<evidence type="ECO:0000313" key="1">
    <source>
        <dbReference type="EnsemblPlants" id="AVESA.00010b.r2.5AG0858650.1.CDS"/>
    </source>
</evidence>
<evidence type="ECO:0000313" key="2">
    <source>
        <dbReference type="Proteomes" id="UP001732700"/>
    </source>
</evidence>
<dbReference type="Proteomes" id="UP001732700">
    <property type="component" value="Chromosome 5A"/>
</dbReference>
<keyword evidence="2" id="KW-1185">Reference proteome</keyword>
<reference evidence="1" key="1">
    <citation type="submission" date="2021-05" db="EMBL/GenBank/DDBJ databases">
        <authorList>
            <person name="Scholz U."/>
            <person name="Mascher M."/>
            <person name="Fiebig A."/>
        </authorList>
    </citation>
    <scope>NUCLEOTIDE SEQUENCE [LARGE SCALE GENOMIC DNA]</scope>
</reference>
<name>A0ACD5XYM1_AVESA</name>
<dbReference type="EnsemblPlants" id="AVESA.00010b.r2.5AG0858650.1">
    <property type="protein sequence ID" value="AVESA.00010b.r2.5AG0858650.1.CDS"/>
    <property type="gene ID" value="AVESA.00010b.r2.5AG0858650"/>
</dbReference>
<accession>A0ACD5XYM1</accession>
<protein>
    <submittedName>
        <fullName evidence="1">Uncharacterized protein</fullName>
    </submittedName>
</protein>
<proteinExistence type="predicted"/>
<sequence>MAPLSLLLLLLAAAALSPSPATARFTCNAKARATTCQALISYTPPSNATTTLGDVRTLFQLRSHRALLASNALPLSTPQTAPAPSPVRVRLPCLCSGGAGATFQRPTYKVRAGDTLDAVARGVFAGLVTYRDIAAANNVSDPNRVAVGQELWVPLPCSCDPVGGVPVVHLTYVVPPGSSVAGIAQEYGTTEETVLGLNRLTDAKSLLAGQVLDVPLRVCSSAISSTAIDQNLRVPNASYILTANNCIMCGCSSNTWQLDCQPTQGIASSVCPVAKCGDLFLGNTSVATSPASPCEGTACLYAGYTNSTSFTILTNLTSSSMCDAAGMSPAAQPSHSSASGLGLPTRWRWSELIVGIHIVLLCLGLLRRD</sequence>